<feature type="transmembrane region" description="Helical" evidence="7">
    <location>
        <begin position="66"/>
        <end position="85"/>
    </location>
</feature>
<evidence type="ECO:0000256" key="6">
    <source>
        <dbReference type="ARBA" id="ARBA00023136"/>
    </source>
</evidence>
<evidence type="ECO:0000256" key="1">
    <source>
        <dbReference type="ARBA" id="ARBA00004651"/>
    </source>
</evidence>
<sequence length="309" mass="34318">MMYAAFIIDGLLWSFVGIFPYALLATFVDRKIVGTAFALCEGISFIVGSSARGLGAKMFTEMGATIPTYISFGIQLVGVIAIFFFDNERLKESAEEKRTEEKNTPSADTLPVKQDNPLKKLIAMFSVAALPFAILNGAQYIVYQIDSSFLPYYAEKMSFDYLTPATTGGIIVGIIGIVIGILCDVVKPGYFVIFAFTGQMLFPFILASAETSAMFGAAVMMYYVTNCYYMPLQIMAVRNSKNTEQGRVNGTMLFFMDFFSIIANILLGYSVDNKGYTFTFTWLGYLGIVLLLAFILLFIYLQKKEKKLS</sequence>
<keyword evidence="3" id="KW-1003">Cell membrane</keyword>
<keyword evidence="5 7" id="KW-1133">Transmembrane helix</keyword>
<keyword evidence="6 7" id="KW-0472">Membrane</keyword>
<name>A0A415E4Z4_9FIRM</name>
<feature type="transmembrane region" description="Helical" evidence="7">
    <location>
        <begin position="282"/>
        <end position="301"/>
    </location>
</feature>
<keyword evidence="9" id="KW-1185">Reference proteome</keyword>
<evidence type="ECO:0000313" key="9">
    <source>
        <dbReference type="Proteomes" id="UP000284841"/>
    </source>
</evidence>
<feature type="transmembrane region" description="Helical" evidence="7">
    <location>
        <begin position="252"/>
        <end position="270"/>
    </location>
</feature>
<proteinExistence type="predicted"/>
<comment type="subcellular location">
    <subcellularLocation>
        <location evidence="1">Cell membrane</location>
        <topology evidence="1">Multi-pass membrane protein</topology>
    </subcellularLocation>
</comment>
<keyword evidence="2" id="KW-0813">Transport</keyword>
<evidence type="ECO:0000256" key="7">
    <source>
        <dbReference type="SAM" id="Phobius"/>
    </source>
</evidence>
<dbReference type="Proteomes" id="UP000284841">
    <property type="component" value="Unassembled WGS sequence"/>
</dbReference>
<dbReference type="Gene3D" id="1.20.1250.20">
    <property type="entry name" value="MFS general substrate transporter like domains"/>
    <property type="match status" value="1"/>
</dbReference>
<evidence type="ECO:0000256" key="2">
    <source>
        <dbReference type="ARBA" id="ARBA00022448"/>
    </source>
</evidence>
<dbReference type="EMBL" id="QRMS01000002">
    <property type="protein sequence ID" value="RHJ88727.1"/>
    <property type="molecule type" value="Genomic_DNA"/>
</dbReference>
<gene>
    <name evidence="8" type="ORF">DW099_10220</name>
</gene>
<comment type="caution">
    <text evidence="8">The sequence shown here is derived from an EMBL/GenBank/DDBJ whole genome shotgun (WGS) entry which is preliminary data.</text>
</comment>
<dbReference type="Pfam" id="PF07690">
    <property type="entry name" value="MFS_1"/>
    <property type="match status" value="1"/>
</dbReference>
<dbReference type="GO" id="GO:0022857">
    <property type="term" value="F:transmembrane transporter activity"/>
    <property type="evidence" value="ECO:0007669"/>
    <property type="project" value="InterPro"/>
</dbReference>
<feature type="transmembrane region" description="Helical" evidence="7">
    <location>
        <begin position="161"/>
        <end position="182"/>
    </location>
</feature>
<protein>
    <recommendedName>
        <fullName evidence="10">MFS transporter</fullName>
    </recommendedName>
</protein>
<feature type="transmembrane region" description="Helical" evidence="7">
    <location>
        <begin position="6"/>
        <end position="25"/>
    </location>
</feature>
<dbReference type="SUPFAM" id="SSF103473">
    <property type="entry name" value="MFS general substrate transporter"/>
    <property type="match status" value="1"/>
</dbReference>
<evidence type="ECO:0000256" key="5">
    <source>
        <dbReference type="ARBA" id="ARBA00022989"/>
    </source>
</evidence>
<dbReference type="InterPro" id="IPR011701">
    <property type="entry name" value="MFS"/>
</dbReference>
<reference evidence="8 9" key="1">
    <citation type="submission" date="2018-08" db="EMBL/GenBank/DDBJ databases">
        <title>A genome reference for cultivated species of the human gut microbiota.</title>
        <authorList>
            <person name="Zou Y."/>
            <person name="Xue W."/>
            <person name="Luo G."/>
        </authorList>
    </citation>
    <scope>NUCLEOTIDE SEQUENCE [LARGE SCALE GENOMIC DNA]</scope>
    <source>
        <strain evidence="8 9">AM07-24</strain>
    </source>
</reference>
<dbReference type="PANTHER" id="PTHR43266:SF2">
    <property type="entry name" value="MAJOR FACILITATOR SUPERFAMILY (MFS) PROFILE DOMAIN-CONTAINING PROTEIN"/>
    <property type="match status" value="1"/>
</dbReference>
<keyword evidence="4 7" id="KW-0812">Transmembrane</keyword>
<accession>A0A415E4Z4</accession>
<dbReference type="InterPro" id="IPR036259">
    <property type="entry name" value="MFS_trans_sf"/>
</dbReference>
<evidence type="ECO:0000256" key="4">
    <source>
        <dbReference type="ARBA" id="ARBA00022692"/>
    </source>
</evidence>
<dbReference type="GO" id="GO:0005886">
    <property type="term" value="C:plasma membrane"/>
    <property type="evidence" value="ECO:0007669"/>
    <property type="project" value="UniProtKB-SubCell"/>
</dbReference>
<feature type="transmembrane region" description="Helical" evidence="7">
    <location>
        <begin position="121"/>
        <end position="141"/>
    </location>
</feature>
<evidence type="ECO:0000313" key="8">
    <source>
        <dbReference type="EMBL" id="RHJ88727.1"/>
    </source>
</evidence>
<dbReference type="AlphaFoldDB" id="A0A415E4Z4"/>
<dbReference type="STRING" id="1776384.GCA_900086585_02189"/>
<dbReference type="PANTHER" id="PTHR43266">
    <property type="entry name" value="MACROLIDE-EFFLUX PROTEIN"/>
    <property type="match status" value="1"/>
</dbReference>
<organism evidence="8 9">
    <name type="scientific">Emergencia timonensis</name>
    <dbReference type="NCBI Taxonomy" id="1776384"/>
    <lineage>
        <taxon>Bacteria</taxon>
        <taxon>Bacillati</taxon>
        <taxon>Bacillota</taxon>
        <taxon>Clostridia</taxon>
        <taxon>Peptostreptococcales</taxon>
        <taxon>Anaerovoracaceae</taxon>
        <taxon>Emergencia</taxon>
    </lineage>
</organism>
<evidence type="ECO:0008006" key="10">
    <source>
        <dbReference type="Google" id="ProtNLM"/>
    </source>
</evidence>
<evidence type="ECO:0000256" key="3">
    <source>
        <dbReference type="ARBA" id="ARBA00022475"/>
    </source>
</evidence>
<feature type="transmembrane region" description="Helical" evidence="7">
    <location>
        <begin position="189"/>
        <end position="207"/>
    </location>
</feature>
<feature type="transmembrane region" description="Helical" evidence="7">
    <location>
        <begin position="32"/>
        <end position="54"/>
    </location>
</feature>
<feature type="transmembrane region" description="Helical" evidence="7">
    <location>
        <begin position="213"/>
        <end position="231"/>
    </location>
</feature>